<keyword evidence="1" id="KW-1133">Transmembrane helix</keyword>
<dbReference type="AlphaFoldDB" id="A0A2U3D9B4"/>
<reference evidence="2 3" key="1">
    <citation type="submission" date="2016-11" db="EMBL/GenBank/DDBJ databases">
        <title>Comparative genomics of Acidibacillus ferroxidans species.</title>
        <authorList>
            <person name="Oliveira G."/>
            <person name="Nunes G."/>
            <person name="Oliveira R."/>
            <person name="Araujo F."/>
            <person name="Salim A."/>
            <person name="Scholte L."/>
            <person name="Morais D."/>
            <person name="Nancucheo I."/>
            <person name="Johnson D.B."/>
            <person name="Grail B."/>
            <person name="Bittencourt J."/>
            <person name="Valadares R."/>
        </authorList>
    </citation>
    <scope>NUCLEOTIDE SEQUENCE [LARGE SCALE GENOMIC DNA]</scope>
    <source>
        <strain evidence="2 3">Y002</strain>
    </source>
</reference>
<evidence type="ECO:0000313" key="2">
    <source>
        <dbReference type="EMBL" id="PWI57867.1"/>
    </source>
</evidence>
<keyword evidence="1" id="KW-0812">Transmembrane</keyword>
<sequence length="69" mass="7929">MQLYRKSFPVWLWTCLYTFPAIAISFLFEMGQVKESFGYKILYVTRMIPDLIAGTREINFATIAAVVGT</sequence>
<dbReference type="Proteomes" id="UP000245380">
    <property type="component" value="Unassembled WGS sequence"/>
</dbReference>
<keyword evidence="3" id="KW-1185">Reference proteome</keyword>
<keyword evidence="1" id="KW-0472">Membrane</keyword>
<accession>A0A2U3D9B4</accession>
<evidence type="ECO:0000256" key="1">
    <source>
        <dbReference type="SAM" id="Phobius"/>
    </source>
</evidence>
<name>A0A2U3D9B4_SULT2</name>
<gene>
    <name evidence="2" type="ORF">BM613_06710</name>
</gene>
<organism evidence="2 3">
    <name type="scientific">Sulfoacidibacillus thermotolerans</name>
    <name type="common">Acidibacillus sulfuroxidans</name>
    <dbReference type="NCBI Taxonomy" id="1765684"/>
    <lineage>
        <taxon>Bacteria</taxon>
        <taxon>Bacillati</taxon>
        <taxon>Bacillota</taxon>
        <taxon>Bacilli</taxon>
        <taxon>Bacillales</taxon>
        <taxon>Alicyclobacillaceae</taxon>
        <taxon>Sulfoacidibacillus</taxon>
    </lineage>
</organism>
<evidence type="ECO:0000313" key="3">
    <source>
        <dbReference type="Proteomes" id="UP000245380"/>
    </source>
</evidence>
<protein>
    <submittedName>
        <fullName evidence="2">Uncharacterized protein</fullName>
    </submittedName>
</protein>
<comment type="caution">
    <text evidence="2">The sequence shown here is derived from an EMBL/GenBank/DDBJ whole genome shotgun (WGS) entry which is preliminary data.</text>
</comment>
<feature type="transmembrane region" description="Helical" evidence="1">
    <location>
        <begin position="7"/>
        <end position="28"/>
    </location>
</feature>
<dbReference type="EMBL" id="MPDK01000008">
    <property type="protein sequence ID" value="PWI57867.1"/>
    <property type="molecule type" value="Genomic_DNA"/>
</dbReference>
<proteinExistence type="predicted"/>